<evidence type="ECO:0000313" key="2">
    <source>
        <dbReference type="Proteomes" id="UP001148662"/>
    </source>
</evidence>
<dbReference type="EMBL" id="JANHOG010001454">
    <property type="protein sequence ID" value="KAJ3536821.1"/>
    <property type="molecule type" value="Genomic_DNA"/>
</dbReference>
<accession>A0ACC1SCJ2</accession>
<keyword evidence="2" id="KW-1185">Reference proteome</keyword>
<protein>
    <submittedName>
        <fullName evidence="1">Uncharacterized protein</fullName>
    </submittedName>
</protein>
<proteinExistence type="predicted"/>
<organism evidence="1 2">
    <name type="scientific">Phlebia brevispora</name>
    <dbReference type="NCBI Taxonomy" id="194682"/>
    <lineage>
        <taxon>Eukaryota</taxon>
        <taxon>Fungi</taxon>
        <taxon>Dikarya</taxon>
        <taxon>Basidiomycota</taxon>
        <taxon>Agaricomycotina</taxon>
        <taxon>Agaricomycetes</taxon>
        <taxon>Polyporales</taxon>
        <taxon>Meruliaceae</taxon>
        <taxon>Phlebia</taxon>
    </lineage>
</organism>
<sequence>MRCRFAQYLGGLHLQLTQFAVPVAANAASSDFLPLKRLCQRRVFACAASVDRPSTSYQGDPIIQTPKTPEISTGGPASRYEENHPALPVFSSICAAVPETSSSEDNPPTSDSLSSLSDISDEAMTHDENPLPNFSSGFQLHGDTAATELDELEEDATTDAQRKDTHPPNAQRDDTHPPNLVVNKGTVLAGNTNAGALGEIPTTVVPHSAPASVIQQQQSKSLLSQEDRPYFTQDLVTRLEHLLMYKNESTSCYAIRELPINKLYWPPSKKNREDKSDLMHTNMRLAVVWLIGEIALTRFTKGDGNARRPCVLVKPLLKADLNCANLILRNQSQPVRVENDSEDSVWMAKWIASNSVPDTKVPPFLDVYDATDKMKRKAYLKRIDPLELKAGDLVLVEAIISRWPLQRGEEHLQFFRTRNWKNWRTEFRLDSIYVLHTRLPAEEDNRPGEDVEL</sequence>
<comment type="caution">
    <text evidence="1">The sequence shown here is derived from an EMBL/GenBank/DDBJ whole genome shotgun (WGS) entry which is preliminary data.</text>
</comment>
<evidence type="ECO:0000313" key="1">
    <source>
        <dbReference type="EMBL" id="KAJ3536821.1"/>
    </source>
</evidence>
<reference evidence="1" key="1">
    <citation type="submission" date="2022-07" db="EMBL/GenBank/DDBJ databases">
        <title>Genome Sequence of Phlebia brevispora.</title>
        <authorList>
            <person name="Buettner E."/>
        </authorList>
    </citation>
    <scope>NUCLEOTIDE SEQUENCE</scope>
    <source>
        <strain evidence="1">MPL23</strain>
    </source>
</reference>
<dbReference type="Proteomes" id="UP001148662">
    <property type="component" value="Unassembled WGS sequence"/>
</dbReference>
<name>A0ACC1SCJ2_9APHY</name>
<gene>
    <name evidence="1" type="ORF">NM688_g6786</name>
</gene>